<evidence type="ECO:0008006" key="3">
    <source>
        <dbReference type="Google" id="ProtNLM"/>
    </source>
</evidence>
<keyword evidence="2" id="KW-1185">Reference proteome</keyword>
<sequence length="223" mass="24614">MGLWAKIWRGGGRRNPRFRDELGNLVPAGRLLRNGPRAISTGLGRKLLGRRPPRPWISYDAANAIAELLDPTRSRVFEFGSGMSTAWYAARAASVESVESDPQWYAQVSRQLADCDRVSVRLASEKAQYVTMPEGAAYDLIMIDGAWRCACAREATEHLAPGGVIYLDNADKQGGTSGDLGKARRILIEFAEERGMSWTEVTDFAPTQFFVERGLWIGPNPPA</sequence>
<dbReference type="Gene3D" id="3.40.50.150">
    <property type="entry name" value="Vaccinia Virus protein VP39"/>
    <property type="match status" value="1"/>
</dbReference>
<proteinExistence type="predicted"/>
<dbReference type="AlphaFoldDB" id="A0A7S8F6R9"/>
<dbReference type="SUPFAM" id="SSF53335">
    <property type="entry name" value="S-adenosyl-L-methionine-dependent methyltransferases"/>
    <property type="match status" value="1"/>
</dbReference>
<dbReference type="InterPro" id="IPR029063">
    <property type="entry name" value="SAM-dependent_MTases_sf"/>
</dbReference>
<dbReference type="KEGG" id="qso:IRL76_07165"/>
<reference evidence="1 2" key="1">
    <citation type="submission" date="2020-11" db="EMBL/GenBank/DDBJ databases">
        <title>The genome sequence of Erythrobacter sp. 6D36.</title>
        <authorList>
            <person name="Liu Y."/>
        </authorList>
    </citation>
    <scope>NUCLEOTIDE SEQUENCE [LARGE SCALE GENOMIC DNA]</scope>
    <source>
        <strain evidence="1 2">6D36</strain>
    </source>
</reference>
<organism evidence="1 2">
    <name type="scientific">Qipengyuania soli</name>
    <dbReference type="NCBI Taxonomy" id="2782568"/>
    <lineage>
        <taxon>Bacteria</taxon>
        <taxon>Pseudomonadati</taxon>
        <taxon>Pseudomonadota</taxon>
        <taxon>Alphaproteobacteria</taxon>
        <taxon>Sphingomonadales</taxon>
        <taxon>Erythrobacteraceae</taxon>
        <taxon>Qipengyuania</taxon>
    </lineage>
</organism>
<dbReference type="Proteomes" id="UP000594459">
    <property type="component" value="Chromosome"/>
</dbReference>
<evidence type="ECO:0000313" key="2">
    <source>
        <dbReference type="Proteomes" id="UP000594459"/>
    </source>
</evidence>
<name>A0A7S8F6R9_9SPHN</name>
<protein>
    <recommendedName>
        <fullName evidence="3">Class I SAM-dependent methyltransferase</fullName>
    </recommendedName>
</protein>
<dbReference type="RefSeq" id="WP_200984082.1">
    <property type="nucleotide sequence ID" value="NZ_CP064654.1"/>
</dbReference>
<gene>
    <name evidence="1" type="ORF">IRL76_07165</name>
</gene>
<dbReference type="EMBL" id="CP064654">
    <property type="protein sequence ID" value="QPD00290.1"/>
    <property type="molecule type" value="Genomic_DNA"/>
</dbReference>
<accession>A0A7S8F6R9</accession>
<evidence type="ECO:0000313" key="1">
    <source>
        <dbReference type="EMBL" id="QPD00290.1"/>
    </source>
</evidence>